<dbReference type="Gene3D" id="1.10.443.10">
    <property type="entry name" value="Intergrase catalytic core"/>
    <property type="match status" value="1"/>
</dbReference>
<organism evidence="10 11">
    <name type="scientific">Pontiella sulfatireligans</name>
    <dbReference type="NCBI Taxonomy" id="2750658"/>
    <lineage>
        <taxon>Bacteria</taxon>
        <taxon>Pseudomonadati</taxon>
        <taxon>Kiritimatiellota</taxon>
        <taxon>Kiritimatiellia</taxon>
        <taxon>Kiritimatiellales</taxon>
        <taxon>Pontiellaceae</taxon>
        <taxon>Pontiella</taxon>
    </lineage>
</organism>
<dbReference type="InterPro" id="IPR050090">
    <property type="entry name" value="Tyrosine_recombinase_XerCD"/>
</dbReference>
<dbReference type="SUPFAM" id="SSF56349">
    <property type="entry name" value="DNA breaking-rejoining enzymes"/>
    <property type="match status" value="1"/>
</dbReference>
<feature type="coiled-coil region" evidence="6">
    <location>
        <begin position="97"/>
        <end position="124"/>
    </location>
</feature>
<evidence type="ECO:0000256" key="2">
    <source>
        <dbReference type="ARBA" id="ARBA00022908"/>
    </source>
</evidence>
<feature type="domain" description="Core-binding (CB)" evidence="9">
    <location>
        <begin position="126"/>
        <end position="216"/>
    </location>
</feature>
<evidence type="ECO:0000256" key="7">
    <source>
        <dbReference type="SAM" id="MobiDB-lite"/>
    </source>
</evidence>
<comment type="similarity">
    <text evidence="1">Belongs to the 'phage' integrase family.</text>
</comment>
<dbReference type="Gene3D" id="1.10.150.130">
    <property type="match status" value="1"/>
</dbReference>
<evidence type="ECO:0000256" key="5">
    <source>
        <dbReference type="PROSITE-ProRule" id="PRU01248"/>
    </source>
</evidence>
<name>A0A6C2UV39_9BACT</name>
<dbReference type="InterPro" id="IPR013762">
    <property type="entry name" value="Integrase-like_cat_sf"/>
</dbReference>
<evidence type="ECO:0000313" key="10">
    <source>
        <dbReference type="EMBL" id="VGO22716.1"/>
    </source>
</evidence>
<dbReference type="PROSITE" id="PS51898">
    <property type="entry name" value="TYR_RECOMBINASE"/>
    <property type="match status" value="1"/>
</dbReference>
<evidence type="ECO:0000256" key="1">
    <source>
        <dbReference type="ARBA" id="ARBA00008857"/>
    </source>
</evidence>
<evidence type="ECO:0000256" key="6">
    <source>
        <dbReference type="SAM" id="Coils"/>
    </source>
</evidence>
<proteinExistence type="inferred from homology"/>
<dbReference type="AlphaFoldDB" id="A0A6C2UV39"/>
<keyword evidence="4" id="KW-0233">DNA recombination</keyword>
<feature type="domain" description="Tyr recombinase" evidence="8">
    <location>
        <begin position="237"/>
        <end position="452"/>
    </location>
</feature>
<dbReference type="GO" id="GO:0015074">
    <property type="term" value="P:DNA integration"/>
    <property type="evidence" value="ECO:0007669"/>
    <property type="project" value="UniProtKB-KW"/>
</dbReference>
<dbReference type="PANTHER" id="PTHR30349">
    <property type="entry name" value="PHAGE INTEGRASE-RELATED"/>
    <property type="match status" value="1"/>
</dbReference>
<dbReference type="InterPro" id="IPR010998">
    <property type="entry name" value="Integrase_recombinase_N"/>
</dbReference>
<reference evidence="10 11" key="1">
    <citation type="submission" date="2019-04" db="EMBL/GenBank/DDBJ databases">
        <authorList>
            <person name="Van Vliet M D."/>
        </authorList>
    </citation>
    <scope>NUCLEOTIDE SEQUENCE [LARGE SCALE GENOMIC DNA]</scope>
    <source>
        <strain evidence="10 11">F21</strain>
    </source>
</reference>
<sequence length="493" mass="55100">MKKTNGKRDYTERGNGRLYIRTKDGKEHKPGSGFKGIYYLEYRRPGTDPKTGAPITKRVKERLVYGDGDQGHEKGDPIKSQADALKAQARIVNQYLTGNKADKLRNLKAELEAAEKKHAEAVEDANPPLSIADAWKAYDESSERPDTGEETLRRYQGHWLEFKKWIEKRNPDARYLRDIAGKDAQAYASHLNKTKASPNTFNKHTCFLRLFFKTLAEPARLTGNPFGKIKSKKLKPQGRRELSIEELHTILDTATGELKTLLYIGTFTGLRLGDCTTLKWGEVDLIRGIIRRVPSKTKGHDAKPVTIGIPAALHGILSETPKSRRKGYVAPKYAELYTHENAEGKRIRQSDITREVQTHFRKQGINTHKAGTGSQIKPNPEKPGEYLEEQTGKRAVVEVGFHSLRHTYVSIQAESGTPQAVVQAIVGHGNPAMTAHYTHIGEAAAKQAALAMPSRITDAEFEVLPDPVPAWVKELAATMTADNWQDIQAELMK</sequence>
<keyword evidence="6" id="KW-0175">Coiled coil</keyword>
<dbReference type="Proteomes" id="UP000346198">
    <property type="component" value="Unassembled WGS sequence"/>
</dbReference>
<dbReference type="PROSITE" id="PS51900">
    <property type="entry name" value="CB"/>
    <property type="match status" value="1"/>
</dbReference>
<protein>
    <recommendedName>
        <fullName evidence="12">Tyrosine recombinase XerC</fullName>
    </recommendedName>
</protein>
<dbReference type="EMBL" id="CAAHFH010000002">
    <property type="protein sequence ID" value="VGO22716.1"/>
    <property type="molecule type" value="Genomic_DNA"/>
</dbReference>
<dbReference type="InterPro" id="IPR011010">
    <property type="entry name" value="DNA_brk_join_enz"/>
</dbReference>
<evidence type="ECO:0000313" key="11">
    <source>
        <dbReference type="Proteomes" id="UP000346198"/>
    </source>
</evidence>
<accession>A0A6C2UV39</accession>
<evidence type="ECO:0000256" key="4">
    <source>
        <dbReference type="ARBA" id="ARBA00023172"/>
    </source>
</evidence>
<evidence type="ECO:0000259" key="9">
    <source>
        <dbReference type="PROSITE" id="PS51900"/>
    </source>
</evidence>
<dbReference type="CDD" id="cd00397">
    <property type="entry name" value="DNA_BRE_C"/>
    <property type="match status" value="1"/>
</dbReference>
<gene>
    <name evidence="10" type="ORF">SCARR_04812</name>
</gene>
<evidence type="ECO:0008006" key="12">
    <source>
        <dbReference type="Google" id="ProtNLM"/>
    </source>
</evidence>
<dbReference type="InterPro" id="IPR044068">
    <property type="entry name" value="CB"/>
</dbReference>
<dbReference type="InterPro" id="IPR002104">
    <property type="entry name" value="Integrase_catalytic"/>
</dbReference>
<dbReference type="Pfam" id="PF00589">
    <property type="entry name" value="Phage_integrase"/>
    <property type="match status" value="1"/>
</dbReference>
<keyword evidence="3 5" id="KW-0238">DNA-binding</keyword>
<dbReference type="RefSeq" id="WP_136064293.1">
    <property type="nucleotide sequence ID" value="NZ_CAAHFH010000002.1"/>
</dbReference>
<dbReference type="GO" id="GO:0003677">
    <property type="term" value="F:DNA binding"/>
    <property type="evidence" value="ECO:0007669"/>
    <property type="project" value="UniProtKB-UniRule"/>
</dbReference>
<feature type="region of interest" description="Disordered" evidence="7">
    <location>
        <begin position="1"/>
        <end position="27"/>
    </location>
</feature>
<evidence type="ECO:0000259" key="8">
    <source>
        <dbReference type="PROSITE" id="PS51898"/>
    </source>
</evidence>
<dbReference type="GO" id="GO:0006310">
    <property type="term" value="P:DNA recombination"/>
    <property type="evidence" value="ECO:0007669"/>
    <property type="project" value="UniProtKB-KW"/>
</dbReference>
<keyword evidence="2" id="KW-0229">DNA integration</keyword>
<dbReference type="PANTHER" id="PTHR30349:SF64">
    <property type="entry name" value="PROPHAGE INTEGRASE INTD-RELATED"/>
    <property type="match status" value="1"/>
</dbReference>
<evidence type="ECO:0000256" key="3">
    <source>
        <dbReference type="ARBA" id="ARBA00023125"/>
    </source>
</evidence>
<keyword evidence="11" id="KW-1185">Reference proteome</keyword>